<comment type="subcellular location">
    <subcellularLocation>
        <location evidence="5">Cell membrane</location>
        <topology evidence="5">Multi-pass membrane protein</topology>
    </subcellularLocation>
    <subcellularLocation>
        <location evidence="1">Membrane</location>
        <topology evidence="1">Multi-pass membrane protein</topology>
    </subcellularLocation>
</comment>
<dbReference type="PANTHER" id="PTHR43229">
    <property type="entry name" value="NODULATION PROTEIN J"/>
    <property type="match status" value="1"/>
</dbReference>
<feature type="transmembrane region" description="Helical" evidence="5">
    <location>
        <begin position="229"/>
        <end position="251"/>
    </location>
</feature>
<dbReference type="EMBL" id="JACHGJ010000002">
    <property type="protein sequence ID" value="MBB6479619.1"/>
    <property type="molecule type" value="Genomic_DNA"/>
</dbReference>
<evidence type="ECO:0000256" key="2">
    <source>
        <dbReference type="ARBA" id="ARBA00022692"/>
    </source>
</evidence>
<dbReference type="PRINTS" id="PR00164">
    <property type="entry name" value="ABC2TRNSPORT"/>
</dbReference>
<feature type="domain" description="ABC transmembrane type-2" evidence="6">
    <location>
        <begin position="23"/>
        <end position="254"/>
    </location>
</feature>
<keyword evidence="5" id="KW-1003">Cell membrane</keyword>
<name>A0A841R9K1_9SPIO</name>
<proteinExistence type="inferred from homology"/>
<dbReference type="PIRSF" id="PIRSF006648">
    <property type="entry name" value="DrrB"/>
    <property type="match status" value="1"/>
</dbReference>
<keyword evidence="4 5" id="KW-0472">Membrane</keyword>
<evidence type="ECO:0000256" key="3">
    <source>
        <dbReference type="ARBA" id="ARBA00022989"/>
    </source>
</evidence>
<dbReference type="PANTHER" id="PTHR43229:SF2">
    <property type="entry name" value="NODULATION PROTEIN J"/>
    <property type="match status" value="1"/>
</dbReference>
<gene>
    <name evidence="7" type="ORF">HNR50_001277</name>
</gene>
<evidence type="ECO:0000256" key="1">
    <source>
        <dbReference type="ARBA" id="ARBA00004141"/>
    </source>
</evidence>
<feature type="transmembrane region" description="Helical" evidence="5">
    <location>
        <begin position="58"/>
        <end position="79"/>
    </location>
</feature>
<evidence type="ECO:0000313" key="7">
    <source>
        <dbReference type="EMBL" id="MBB6479619.1"/>
    </source>
</evidence>
<dbReference type="RefSeq" id="WP_184745019.1">
    <property type="nucleotide sequence ID" value="NZ_JACHGJ010000002.1"/>
</dbReference>
<dbReference type="Proteomes" id="UP000587760">
    <property type="component" value="Unassembled WGS sequence"/>
</dbReference>
<keyword evidence="8" id="KW-1185">Reference proteome</keyword>
<accession>A0A841R9K1</accession>
<keyword evidence="2 5" id="KW-0812">Transmembrane</keyword>
<evidence type="ECO:0000313" key="8">
    <source>
        <dbReference type="Proteomes" id="UP000587760"/>
    </source>
</evidence>
<dbReference type="InterPro" id="IPR051784">
    <property type="entry name" value="Nod_factor_ABC_transporter"/>
</dbReference>
<dbReference type="InterPro" id="IPR000412">
    <property type="entry name" value="ABC_2_transport"/>
</dbReference>
<organism evidence="7 8">
    <name type="scientific">Spirochaeta isovalerica</name>
    <dbReference type="NCBI Taxonomy" id="150"/>
    <lineage>
        <taxon>Bacteria</taxon>
        <taxon>Pseudomonadati</taxon>
        <taxon>Spirochaetota</taxon>
        <taxon>Spirochaetia</taxon>
        <taxon>Spirochaetales</taxon>
        <taxon>Spirochaetaceae</taxon>
        <taxon>Spirochaeta</taxon>
    </lineage>
</organism>
<dbReference type="GO" id="GO:0043190">
    <property type="term" value="C:ATP-binding cassette (ABC) transporter complex"/>
    <property type="evidence" value="ECO:0007669"/>
    <property type="project" value="InterPro"/>
</dbReference>
<dbReference type="InterPro" id="IPR013525">
    <property type="entry name" value="ABC2_TM"/>
</dbReference>
<reference evidence="7 8" key="1">
    <citation type="submission" date="2020-08" db="EMBL/GenBank/DDBJ databases">
        <title>Genomic Encyclopedia of Type Strains, Phase IV (KMG-IV): sequencing the most valuable type-strain genomes for metagenomic binning, comparative biology and taxonomic classification.</title>
        <authorList>
            <person name="Goeker M."/>
        </authorList>
    </citation>
    <scope>NUCLEOTIDE SEQUENCE [LARGE SCALE GENOMIC DNA]</scope>
    <source>
        <strain evidence="7 8">DSM 2461</strain>
    </source>
</reference>
<evidence type="ECO:0000256" key="5">
    <source>
        <dbReference type="RuleBase" id="RU361157"/>
    </source>
</evidence>
<dbReference type="InterPro" id="IPR047817">
    <property type="entry name" value="ABC2_TM_bact-type"/>
</dbReference>
<dbReference type="PROSITE" id="PS51012">
    <property type="entry name" value="ABC_TM2"/>
    <property type="match status" value="1"/>
</dbReference>
<feature type="transmembrane region" description="Helical" evidence="5">
    <location>
        <begin position="175"/>
        <end position="193"/>
    </location>
</feature>
<keyword evidence="5" id="KW-0813">Transport</keyword>
<evidence type="ECO:0000259" key="6">
    <source>
        <dbReference type="PROSITE" id="PS51012"/>
    </source>
</evidence>
<comment type="caution">
    <text evidence="5">Lacks conserved residue(s) required for the propagation of feature annotation.</text>
</comment>
<feature type="transmembrane region" description="Helical" evidence="5">
    <location>
        <begin position="142"/>
        <end position="168"/>
    </location>
</feature>
<feature type="transmembrane region" description="Helical" evidence="5">
    <location>
        <begin position="20"/>
        <end position="38"/>
    </location>
</feature>
<dbReference type="AlphaFoldDB" id="A0A841R9K1"/>
<evidence type="ECO:0000256" key="4">
    <source>
        <dbReference type="ARBA" id="ARBA00023136"/>
    </source>
</evidence>
<comment type="similarity">
    <text evidence="5">Belongs to the ABC-2 integral membrane protein family.</text>
</comment>
<comment type="caution">
    <text evidence="7">The sequence shown here is derived from an EMBL/GenBank/DDBJ whole genome shotgun (WGS) entry which is preliminary data.</text>
</comment>
<sequence>MNKMLAFLKRDWQSMLSYRFRFILQLIGILLTVLFLFFVGKTFSGGFSIQLERYGNDYFAFAILGMALSTFVSTGLYSFSSQIRNAQVQGTLEALLITPNSVYTILIGNSLWSFLKSFFESFFLIGVSILILKLSVDPGQVALLFISLVLTFGAFISVGLVSASFTLVFKQGNPINAFFGASSYFLGGLLFPVEVMPKGIQWISKLLPLTHSSKIVREILLVSPQDRQILTSLLFLFLFTALVGPLSLYIFHHALKRAKKDGSLVQY</sequence>
<dbReference type="Pfam" id="PF01061">
    <property type="entry name" value="ABC2_membrane"/>
    <property type="match status" value="1"/>
</dbReference>
<dbReference type="GO" id="GO:0140359">
    <property type="term" value="F:ABC-type transporter activity"/>
    <property type="evidence" value="ECO:0007669"/>
    <property type="project" value="InterPro"/>
</dbReference>
<protein>
    <recommendedName>
        <fullName evidence="5">Transport permease protein</fullName>
    </recommendedName>
</protein>
<keyword evidence="3 5" id="KW-1133">Transmembrane helix</keyword>